<evidence type="ECO:0000259" key="7">
    <source>
        <dbReference type="Pfam" id="PF07522"/>
    </source>
</evidence>
<evidence type="ECO:0000256" key="2">
    <source>
        <dbReference type="ARBA" id="ARBA00010304"/>
    </source>
</evidence>
<dbReference type="FunCoup" id="A0A316V1A2">
    <property type="interactions" value="331"/>
</dbReference>
<name>A0A316V1A2_9BASI</name>
<dbReference type="CDD" id="cd16273">
    <property type="entry name" value="SNM1A-1C-like_MBL-fold"/>
    <property type="match status" value="1"/>
</dbReference>
<evidence type="ECO:0000256" key="4">
    <source>
        <dbReference type="ARBA" id="ARBA00023204"/>
    </source>
</evidence>
<feature type="domain" description="DNA repair metallo-beta-lactamase" evidence="7">
    <location>
        <begin position="599"/>
        <end position="729"/>
    </location>
</feature>
<dbReference type="FunFam" id="3.40.50.12650:FF:000007">
    <property type="entry name" value="DNA cross-link repair 1A protein, variant"/>
    <property type="match status" value="1"/>
</dbReference>
<comment type="similarity">
    <text evidence="2">Belongs to the DNA repair metallo-beta-lactamase (DRMBL) family.</text>
</comment>
<keyword evidence="9" id="KW-1185">Reference proteome</keyword>
<dbReference type="STRING" id="1280837.A0A316V1A2"/>
<proteinExistence type="inferred from homology"/>
<dbReference type="GO" id="GO:0006303">
    <property type="term" value="P:double-strand break repair via nonhomologous end joining"/>
    <property type="evidence" value="ECO:0007669"/>
    <property type="project" value="TreeGrafter"/>
</dbReference>
<dbReference type="InterPro" id="IPR003903">
    <property type="entry name" value="UIM_dom"/>
</dbReference>
<dbReference type="AlphaFoldDB" id="A0A316V1A2"/>
<dbReference type="EMBL" id="KZ819611">
    <property type="protein sequence ID" value="PWN31329.1"/>
    <property type="molecule type" value="Genomic_DNA"/>
</dbReference>
<evidence type="ECO:0000256" key="5">
    <source>
        <dbReference type="ARBA" id="ARBA00023242"/>
    </source>
</evidence>
<dbReference type="Proteomes" id="UP000245771">
    <property type="component" value="Unassembled WGS sequence"/>
</dbReference>
<organism evidence="8 9">
    <name type="scientific">Meira miltonrushii</name>
    <dbReference type="NCBI Taxonomy" id="1280837"/>
    <lineage>
        <taxon>Eukaryota</taxon>
        <taxon>Fungi</taxon>
        <taxon>Dikarya</taxon>
        <taxon>Basidiomycota</taxon>
        <taxon>Ustilaginomycotina</taxon>
        <taxon>Exobasidiomycetes</taxon>
        <taxon>Exobasidiales</taxon>
        <taxon>Brachybasidiaceae</taxon>
        <taxon>Meira</taxon>
    </lineage>
</organism>
<accession>A0A316V1A2</accession>
<evidence type="ECO:0000313" key="8">
    <source>
        <dbReference type="EMBL" id="PWN31329.1"/>
    </source>
</evidence>
<dbReference type="GO" id="GO:0003684">
    <property type="term" value="F:damaged DNA binding"/>
    <property type="evidence" value="ECO:0007669"/>
    <property type="project" value="TreeGrafter"/>
</dbReference>
<dbReference type="InterPro" id="IPR036866">
    <property type="entry name" value="RibonucZ/Hydroxyglut_hydro"/>
</dbReference>
<dbReference type="GO" id="GO:0005634">
    <property type="term" value="C:nucleus"/>
    <property type="evidence" value="ECO:0007669"/>
    <property type="project" value="UniProtKB-SubCell"/>
</dbReference>
<dbReference type="InterPro" id="IPR011084">
    <property type="entry name" value="DRMBL"/>
</dbReference>
<feature type="region of interest" description="Disordered" evidence="6">
    <location>
        <begin position="56"/>
        <end position="97"/>
    </location>
</feature>
<dbReference type="Gene3D" id="3.60.15.10">
    <property type="entry name" value="Ribonuclease Z/Hydroxyacylglutathione hydrolase-like"/>
    <property type="match status" value="1"/>
</dbReference>
<evidence type="ECO:0000313" key="9">
    <source>
        <dbReference type="Proteomes" id="UP000245771"/>
    </source>
</evidence>
<sequence>MAPSPAKRAKLAKDQHASQVNIKDLFAKSALKSAASISQRKTEEEELEWAISESLKDQNAPVKRVCSSSIDGRSDAHKVSPLKETQLADQSNMPRNSPLQLQTECKPFASHRTTHSPIRSIKNASECQPSAESSSTMLFDGRSFELGQNVEKPSKKTPANAFSKLMSTHSEAKEWATADLVESKNYTGAARSRPQKRTAPFYKVLTGMPISVDAFRFGEIEGCSAYFLSHFHADHYGGMTSVWNHGPIYCSVTTANLVRSSLRVQDQYVCPLPMNETITIPRSGGVQVTLLDANHCPGSCIFLFEGPQTCHILPASSGFNHPPLPPLSKTFRYLHCGDFRASPRHVNHPVMKGKRLDIIYLDTTYCNPRYCFPAQEMVVNACAEMVRRAAPEQCRIGQMSRSNGMLTSGEDWWNSPAKSRKSESIQSEEECKGASALRQWLKTDQADSKGLIKADTADESNKEIVVKREPDEMEDGLEFHDETFGMSEELEEGDDSKDGSFIEDEIKSEFNEDTGNASAVKQEEHGNTTDCSPTRLKSEEKPLHESVKATDHTRVLVVVGTYTIGKEKIVMACAKALGTRIYCADPRKYRVYAQLEDDELHSLLTRDPLQAYVHVTSLMSINGDALQEHSSKMRSLGMRIDRSIAFRPTGWTYRPPAGMDTVSPSLERLINWNQGRTFGPSYLTSTRDSTMKYTIYGVPYSEHSSFFELTAFCLSVDYDRIIATVNVGNPNSRNKMARWFEKWKAEKKRRNGEAVEPRSPDFF</sequence>
<dbReference type="RefSeq" id="XP_025351631.1">
    <property type="nucleotide sequence ID" value="XM_025499758.1"/>
</dbReference>
<dbReference type="Gene3D" id="3.40.50.12650">
    <property type="match status" value="1"/>
</dbReference>
<evidence type="ECO:0000256" key="1">
    <source>
        <dbReference type="ARBA" id="ARBA00004123"/>
    </source>
</evidence>
<keyword evidence="5" id="KW-0539">Nucleus</keyword>
<feature type="region of interest" description="Disordered" evidence="6">
    <location>
        <begin position="510"/>
        <end position="544"/>
    </location>
</feature>
<evidence type="ECO:0000256" key="6">
    <source>
        <dbReference type="SAM" id="MobiDB-lite"/>
    </source>
</evidence>
<dbReference type="GeneID" id="37021539"/>
<reference evidence="8 9" key="1">
    <citation type="journal article" date="2018" name="Mol. Biol. Evol.">
        <title>Broad Genomic Sampling Reveals a Smut Pathogenic Ancestry of the Fungal Clade Ustilaginomycotina.</title>
        <authorList>
            <person name="Kijpornyongpan T."/>
            <person name="Mondo S.J."/>
            <person name="Barry K."/>
            <person name="Sandor L."/>
            <person name="Lee J."/>
            <person name="Lipzen A."/>
            <person name="Pangilinan J."/>
            <person name="LaButti K."/>
            <person name="Hainaut M."/>
            <person name="Henrissat B."/>
            <person name="Grigoriev I.V."/>
            <person name="Spatafora J.W."/>
            <person name="Aime M.C."/>
        </authorList>
    </citation>
    <scope>NUCLEOTIDE SEQUENCE [LARGE SCALE GENOMIC DNA]</scope>
    <source>
        <strain evidence="8 9">MCA 3882</strain>
    </source>
</reference>
<dbReference type="InParanoid" id="A0A316V1A2"/>
<feature type="region of interest" description="Disordered" evidence="6">
    <location>
        <begin position="405"/>
        <end position="424"/>
    </location>
</feature>
<keyword evidence="4" id="KW-0234">DNA repair</keyword>
<evidence type="ECO:0000256" key="3">
    <source>
        <dbReference type="ARBA" id="ARBA00022763"/>
    </source>
</evidence>
<dbReference type="PANTHER" id="PTHR23240:SF6">
    <property type="entry name" value="DNA CROSS-LINK REPAIR 1A PROTEIN"/>
    <property type="match status" value="1"/>
</dbReference>
<dbReference type="GO" id="GO:0036297">
    <property type="term" value="P:interstrand cross-link repair"/>
    <property type="evidence" value="ECO:0007669"/>
    <property type="project" value="TreeGrafter"/>
</dbReference>
<dbReference type="Pfam" id="PF07522">
    <property type="entry name" value="DRMBL"/>
    <property type="match status" value="1"/>
</dbReference>
<dbReference type="PANTHER" id="PTHR23240">
    <property type="entry name" value="DNA CROSS-LINK REPAIR PROTEIN PSO2/SNM1-RELATED"/>
    <property type="match status" value="1"/>
</dbReference>
<gene>
    <name evidence="8" type="ORF">FA14DRAFT_162785</name>
</gene>
<comment type="subcellular location">
    <subcellularLocation>
        <location evidence="1">Nucleus</location>
    </subcellularLocation>
</comment>
<dbReference type="OrthoDB" id="262529at2759"/>
<keyword evidence="3" id="KW-0227">DNA damage</keyword>
<dbReference type="SUPFAM" id="SSF56281">
    <property type="entry name" value="Metallo-hydrolase/oxidoreductase"/>
    <property type="match status" value="1"/>
</dbReference>
<dbReference type="GO" id="GO:0035312">
    <property type="term" value="F:5'-3' DNA exonuclease activity"/>
    <property type="evidence" value="ECO:0007669"/>
    <property type="project" value="TreeGrafter"/>
</dbReference>
<protein>
    <submittedName>
        <fullName evidence="8">DRMBL-domain-containing protein</fullName>
    </submittedName>
</protein>
<dbReference type="PROSITE" id="PS50330">
    <property type="entry name" value="UIM"/>
    <property type="match status" value="1"/>
</dbReference>
<feature type="compositionally biased region" description="Polar residues" evidence="6">
    <location>
        <begin position="87"/>
        <end position="97"/>
    </location>
</feature>